<dbReference type="STRING" id="554065.E1ZGW2"/>
<evidence type="ECO:0000313" key="2">
    <source>
        <dbReference type="EMBL" id="EFN55009.1"/>
    </source>
</evidence>
<dbReference type="SUPFAM" id="SSF57184">
    <property type="entry name" value="Growth factor receptor domain"/>
    <property type="match status" value="2"/>
</dbReference>
<gene>
    <name evidence="2" type="ORF">CHLNCDRAFT_24359</name>
</gene>
<dbReference type="PANTHER" id="PTHR46967">
    <property type="entry name" value="INSULIN-LIKE GROWTH FACTOR BINDING PROTEIN,N-TERMINAL"/>
    <property type="match status" value="1"/>
</dbReference>
<dbReference type="RefSeq" id="XP_005847111.1">
    <property type="nucleotide sequence ID" value="XM_005847049.1"/>
</dbReference>
<dbReference type="eggNOG" id="KOG1217">
    <property type="taxonomic scope" value="Eukaryota"/>
</dbReference>
<accession>E1ZGW2</accession>
<organism evidence="3">
    <name type="scientific">Chlorella variabilis</name>
    <name type="common">Green alga</name>
    <dbReference type="NCBI Taxonomy" id="554065"/>
    <lineage>
        <taxon>Eukaryota</taxon>
        <taxon>Viridiplantae</taxon>
        <taxon>Chlorophyta</taxon>
        <taxon>core chlorophytes</taxon>
        <taxon>Trebouxiophyceae</taxon>
        <taxon>Chlorellales</taxon>
        <taxon>Chlorellaceae</taxon>
        <taxon>Chlorella clade</taxon>
        <taxon>Chlorella</taxon>
    </lineage>
</organism>
<proteinExistence type="predicted"/>
<evidence type="ECO:0000259" key="1">
    <source>
        <dbReference type="Pfam" id="PF07699"/>
    </source>
</evidence>
<name>E1ZGW2_CHLVA</name>
<dbReference type="PANTHER" id="PTHR46967:SF1">
    <property type="entry name" value="KERATIN-ASSOCIATED PROTEIN 16-1-LIKE"/>
    <property type="match status" value="1"/>
</dbReference>
<evidence type="ECO:0000313" key="3">
    <source>
        <dbReference type="Proteomes" id="UP000008141"/>
    </source>
</evidence>
<dbReference type="InterPro" id="IPR011641">
    <property type="entry name" value="Tyr-kin_ephrin_A/B_rcpt-like"/>
</dbReference>
<dbReference type="KEGG" id="cvr:CHLNCDRAFT_24359"/>
<dbReference type="OrthoDB" id="507282at2759"/>
<dbReference type="GeneID" id="17354300"/>
<dbReference type="Pfam" id="PF07699">
    <property type="entry name" value="Ephrin_rec_like"/>
    <property type="match status" value="3"/>
</dbReference>
<feature type="domain" description="Tyrosine-protein kinase ephrin type A/B receptor-like" evidence="1">
    <location>
        <begin position="177"/>
        <end position="216"/>
    </location>
</feature>
<protein>
    <recommendedName>
        <fullName evidence="1">Tyrosine-protein kinase ephrin type A/B receptor-like domain-containing protein</fullName>
    </recommendedName>
</protein>
<dbReference type="InParanoid" id="E1ZGW2"/>
<sequence>MFNPVPGGACRQCPVGTFRVAGGGDGTQCTKCPPGTFTDLTGQATCTPCATGYANADTAVRPTHRCAHRCPKGYGVADEGNSACDVCGPGTYQDEEGQVGCNDCPVGTYTEMTGSTELEACLPAPKGNYAPGTGNDGFIPCEGGTYQDEEGQGACKPCPPGNQCPAGSVEPKKCRPGFYADSRQPFCKECAKGTYQDKEGQRACKPCPAGSYCQATKMATPTACPAGKFVLCRQPAALLQGVCQGHVPGQGGAARLQALPCWQLLPGHQDGHPHGLPGWQVWRQVLLHHPQRLPGLPHQRECVALF</sequence>
<reference evidence="2 3" key="1">
    <citation type="journal article" date="2010" name="Plant Cell">
        <title>The Chlorella variabilis NC64A genome reveals adaptation to photosymbiosis, coevolution with viruses, and cryptic sex.</title>
        <authorList>
            <person name="Blanc G."/>
            <person name="Duncan G."/>
            <person name="Agarkova I."/>
            <person name="Borodovsky M."/>
            <person name="Gurnon J."/>
            <person name="Kuo A."/>
            <person name="Lindquist E."/>
            <person name="Lucas S."/>
            <person name="Pangilinan J."/>
            <person name="Polle J."/>
            <person name="Salamov A."/>
            <person name="Terry A."/>
            <person name="Yamada T."/>
            <person name="Dunigan D.D."/>
            <person name="Grigoriev I.V."/>
            <person name="Claverie J.M."/>
            <person name="Van Etten J.L."/>
        </authorList>
    </citation>
    <scope>NUCLEOTIDE SEQUENCE [LARGE SCALE GENOMIC DNA]</scope>
    <source>
        <strain evidence="2 3">NC64A</strain>
    </source>
</reference>
<dbReference type="Gene3D" id="2.10.50.10">
    <property type="entry name" value="Tumor Necrosis Factor Receptor, subunit A, domain 2"/>
    <property type="match status" value="4"/>
</dbReference>
<dbReference type="Proteomes" id="UP000008141">
    <property type="component" value="Unassembled WGS sequence"/>
</dbReference>
<feature type="domain" description="Tyrosine-protein kinase ephrin type A/B receptor-like" evidence="1">
    <location>
        <begin position="139"/>
        <end position="163"/>
    </location>
</feature>
<feature type="domain" description="Tyrosine-protein kinase ephrin type A/B receptor-like" evidence="1">
    <location>
        <begin position="77"/>
        <end position="121"/>
    </location>
</feature>
<dbReference type="EMBL" id="GL433846">
    <property type="protein sequence ID" value="EFN55009.1"/>
    <property type="molecule type" value="Genomic_DNA"/>
</dbReference>
<keyword evidence="3" id="KW-1185">Reference proteome</keyword>
<dbReference type="InterPro" id="IPR009030">
    <property type="entry name" value="Growth_fac_rcpt_cys_sf"/>
</dbReference>
<dbReference type="AlphaFoldDB" id="E1ZGW2"/>
<dbReference type="SMART" id="SM01411">
    <property type="entry name" value="Ephrin_rec_like"/>
    <property type="match status" value="4"/>
</dbReference>